<keyword evidence="1 7" id="KW-0963">Cytoplasm</keyword>
<dbReference type="Gene3D" id="3.40.50.620">
    <property type="entry name" value="HUPs"/>
    <property type="match status" value="1"/>
</dbReference>
<evidence type="ECO:0000256" key="4">
    <source>
        <dbReference type="ARBA" id="ARBA00022741"/>
    </source>
</evidence>
<evidence type="ECO:0000313" key="10">
    <source>
        <dbReference type="EMBL" id="MFC7410537.1"/>
    </source>
</evidence>
<feature type="binding site" evidence="7">
    <location>
        <begin position="32"/>
        <end position="37"/>
    </location>
    <ligand>
        <name>ATP</name>
        <dbReference type="ChEBI" id="CHEBI:30616"/>
    </ligand>
</feature>
<dbReference type="PANTHER" id="PTHR43033">
    <property type="entry name" value="TRNA(ILE)-LYSIDINE SYNTHASE-RELATED"/>
    <property type="match status" value="1"/>
</dbReference>
<evidence type="ECO:0000256" key="6">
    <source>
        <dbReference type="ARBA" id="ARBA00048539"/>
    </source>
</evidence>
<sequence length="320" mass="34604">MNTAAPANPCAAPVAAWLAAAPAGCRHAVAFSGGADSTALLLAAHAACPGQVVALHVNHGLQAAANDFESHAQRFCETRGMAFFSARARAAHAAGESPEDAARRARYRCLADLALAQGCGEVWLAQHADDQVETLLLALSRGAGLPGLASMPARFERHGMAFGRPVLEVDGAAIRAWLVDIGEPFIDDPTNTDTRFTRNRIRQHLLPAWREQFPAYQQTLARSARHAAQAQRLLDEVAAQDLLAVGQPPQIARLRLLSVERQANLLRHWLRLGWQASPSEAQMTALLRQIAACTTRGHHIRLKVANGHVLRDGQVLRFEP</sequence>
<dbReference type="GO" id="GO:0032267">
    <property type="term" value="F:tRNA(Ile)-lysidine synthase activity"/>
    <property type="evidence" value="ECO:0007669"/>
    <property type="project" value="UniProtKB-EC"/>
</dbReference>
<dbReference type="HAMAP" id="MF_01161">
    <property type="entry name" value="tRNA_Ile_lys_synt"/>
    <property type="match status" value="1"/>
</dbReference>
<dbReference type="InterPro" id="IPR011063">
    <property type="entry name" value="TilS/TtcA_N"/>
</dbReference>
<dbReference type="Proteomes" id="UP001596501">
    <property type="component" value="Unassembled WGS sequence"/>
</dbReference>
<dbReference type="SUPFAM" id="SSF52402">
    <property type="entry name" value="Adenine nucleotide alpha hydrolases-like"/>
    <property type="match status" value="1"/>
</dbReference>
<dbReference type="Pfam" id="PF09179">
    <property type="entry name" value="TilS"/>
    <property type="match status" value="1"/>
</dbReference>
<comment type="subcellular location">
    <subcellularLocation>
        <location evidence="7">Cytoplasm</location>
    </subcellularLocation>
</comment>
<reference evidence="11" key="1">
    <citation type="journal article" date="2019" name="Int. J. Syst. Evol. Microbiol.">
        <title>The Global Catalogue of Microorganisms (GCM) 10K type strain sequencing project: providing services to taxonomists for standard genome sequencing and annotation.</title>
        <authorList>
            <consortium name="The Broad Institute Genomics Platform"/>
            <consortium name="The Broad Institute Genome Sequencing Center for Infectious Disease"/>
            <person name="Wu L."/>
            <person name="Ma J."/>
        </authorList>
    </citation>
    <scope>NUCLEOTIDE SEQUENCE [LARGE SCALE GENOMIC DNA]</scope>
    <source>
        <strain evidence="11">CGMCC 1.12371</strain>
    </source>
</reference>
<dbReference type="Gene3D" id="1.20.59.20">
    <property type="match status" value="1"/>
</dbReference>
<feature type="domain" description="tRNA(Ile)-lysidine synthase substrate-binding" evidence="9">
    <location>
        <begin position="251"/>
        <end position="304"/>
    </location>
</feature>
<comment type="function">
    <text evidence="7">Ligates lysine onto the cytidine present at position 34 of the AUA codon-specific tRNA(Ile) that contains the anticodon CAU, in an ATP-dependent manner. Cytidine is converted to lysidine, thus changing the amino acid specificity of the tRNA from methionine to isoleucine.</text>
</comment>
<evidence type="ECO:0000256" key="2">
    <source>
        <dbReference type="ARBA" id="ARBA00022598"/>
    </source>
</evidence>
<comment type="domain">
    <text evidence="7">The N-terminal region contains the highly conserved SGGXDS motif, predicted to be a P-loop motif involved in ATP binding.</text>
</comment>
<dbReference type="EMBL" id="JBHTCA010000016">
    <property type="protein sequence ID" value="MFC7410537.1"/>
    <property type="molecule type" value="Genomic_DNA"/>
</dbReference>
<gene>
    <name evidence="7 10" type="primary">tilS</name>
    <name evidence="10" type="ORF">ACFQPB_16860</name>
</gene>
<accession>A0ABW2QPE2</accession>
<proteinExistence type="inferred from homology"/>
<protein>
    <recommendedName>
        <fullName evidence="7">tRNA(Ile)-lysidine synthase</fullName>
        <ecNumber evidence="7">6.3.4.19</ecNumber>
    </recommendedName>
    <alternativeName>
        <fullName evidence="7">tRNA(Ile)-2-lysyl-cytidine synthase</fullName>
    </alternativeName>
    <alternativeName>
        <fullName evidence="7">tRNA(Ile)-lysidine synthetase</fullName>
    </alternativeName>
</protein>
<evidence type="ECO:0000259" key="8">
    <source>
        <dbReference type="Pfam" id="PF01171"/>
    </source>
</evidence>
<keyword evidence="5 7" id="KW-0067">ATP-binding</keyword>
<dbReference type="InterPro" id="IPR012795">
    <property type="entry name" value="tRNA_Ile_lys_synt_N"/>
</dbReference>
<feature type="domain" description="tRNA(Ile)-lysidine/2-thiocytidine synthase N-terminal" evidence="8">
    <location>
        <begin position="28"/>
        <end position="203"/>
    </location>
</feature>
<evidence type="ECO:0000256" key="3">
    <source>
        <dbReference type="ARBA" id="ARBA00022694"/>
    </source>
</evidence>
<keyword evidence="4 7" id="KW-0547">Nucleotide-binding</keyword>
<dbReference type="InterPro" id="IPR012094">
    <property type="entry name" value="tRNA_Ile_lys_synt"/>
</dbReference>
<keyword evidence="2 7" id="KW-0436">Ligase</keyword>
<dbReference type="NCBIfam" id="TIGR02432">
    <property type="entry name" value="lysidine_TilS_N"/>
    <property type="match status" value="1"/>
</dbReference>
<evidence type="ECO:0000256" key="1">
    <source>
        <dbReference type="ARBA" id="ARBA00022490"/>
    </source>
</evidence>
<comment type="caution">
    <text evidence="10">The sequence shown here is derived from an EMBL/GenBank/DDBJ whole genome shotgun (WGS) entry which is preliminary data.</text>
</comment>
<evidence type="ECO:0000313" key="11">
    <source>
        <dbReference type="Proteomes" id="UP001596501"/>
    </source>
</evidence>
<keyword evidence="3 7" id="KW-0819">tRNA processing</keyword>
<dbReference type="CDD" id="cd01992">
    <property type="entry name" value="TilS_N"/>
    <property type="match status" value="1"/>
</dbReference>
<dbReference type="RefSeq" id="WP_382225756.1">
    <property type="nucleotide sequence ID" value="NZ_JBHTCA010000016.1"/>
</dbReference>
<evidence type="ECO:0000256" key="5">
    <source>
        <dbReference type="ARBA" id="ARBA00022840"/>
    </source>
</evidence>
<dbReference type="SUPFAM" id="SSF82829">
    <property type="entry name" value="MesJ substrate recognition domain-like"/>
    <property type="match status" value="1"/>
</dbReference>
<dbReference type="Pfam" id="PF01171">
    <property type="entry name" value="ATP_bind_3"/>
    <property type="match status" value="1"/>
</dbReference>
<dbReference type="PANTHER" id="PTHR43033:SF1">
    <property type="entry name" value="TRNA(ILE)-LYSIDINE SYNTHASE-RELATED"/>
    <property type="match status" value="1"/>
</dbReference>
<organism evidence="10 11">
    <name type="scientific">Hydrogenophaga atypica</name>
    <dbReference type="NCBI Taxonomy" id="249409"/>
    <lineage>
        <taxon>Bacteria</taxon>
        <taxon>Pseudomonadati</taxon>
        <taxon>Pseudomonadota</taxon>
        <taxon>Betaproteobacteria</taxon>
        <taxon>Burkholderiales</taxon>
        <taxon>Comamonadaceae</taxon>
        <taxon>Hydrogenophaga</taxon>
    </lineage>
</organism>
<name>A0ABW2QPE2_9BURK</name>
<dbReference type="EC" id="6.3.4.19" evidence="7"/>
<dbReference type="InterPro" id="IPR014729">
    <property type="entry name" value="Rossmann-like_a/b/a_fold"/>
</dbReference>
<comment type="catalytic activity">
    <reaction evidence="6 7">
        <text>cytidine(34) in tRNA(Ile2) + L-lysine + ATP = lysidine(34) in tRNA(Ile2) + AMP + diphosphate + H(+)</text>
        <dbReference type="Rhea" id="RHEA:43744"/>
        <dbReference type="Rhea" id="RHEA-COMP:10625"/>
        <dbReference type="Rhea" id="RHEA-COMP:10670"/>
        <dbReference type="ChEBI" id="CHEBI:15378"/>
        <dbReference type="ChEBI" id="CHEBI:30616"/>
        <dbReference type="ChEBI" id="CHEBI:32551"/>
        <dbReference type="ChEBI" id="CHEBI:33019"/>
        <dbReference type="ChEBI" id="CHEBI:82748"/>
        <dbReference type="ChEBI" id="CHEBI:83665"/>
        <dbReference type="ChEBI" id="CHEBI:456215"/>
        <dbReference type="EC" id="6.3.4.19"/>
    </reaction>
</comment>
<evidence type="ECO:0000256" key="7">
    <source>
        <dbReference type="HAMAP-Rule" id="MF_01161"/>
    </source>
</evidence>
<evidence type="ECO:0000259" key="9">
    <source>
        <dbReference type="Pfam" id="PF09179"/>
    </source>
</evidence>
<comment type="similarity">
    <text evidence="7">Belongs to the tRNA(Ile)-lysidine synthase family.</text>
</comment>
<keyword evidence="11" id="KW-1185">Reference proteome</keyword>
<dbReference type="InterPro" id="IPR015262">
    <property type="entry name" value="tRNA_Ile_lys_synt_subst-bd"/>
</dbReference>